<dbReference type="AlphaFoldDB" id="U4QZ87"/>
<organism evidence="1 2">
    <name type="scientific">Ruminiclostridium papyrosolvens C7</name>
    <dbReference type="NCBI Taxonomy" id="1330534"/>
    <lineage>
        <taxon>Bacteria</taxon>
        <taxon>Bacillati</taxon>
        <taxon>Bacillota</taxon>
        <taxon>Clostridia</taxon>
        <taxon>Eubacteriales</taxon>
        <taxon>Oscillospiraceae</taxon>
        <taxon>Ruminiclostridium</taxon>
    </lineage>
</organism>
<gene>
    <name evidence="1" type="ORF">L323_14195</name>
</gene>
<protein>
    <submittedName>
        <fullName evidence="1">Uncharacterized protein</fullName>
    </submittedName>
</protein>
<evidence type="ECO:0000313" key="1">
    <source>
        <dbReference type="EMBL" id="EPR10262.1"/>
    </source>
</evidence>
<reference evidence="1 2" key="1">
    <citation type="journal article" date="2013" name="Genome Announc.">
        <title>Draft Genome Sequence of the Cellulolytic Bacterium Clostridium papyrosolvens C7 (ATCC 700395).</title>
        <authorList>
            <person name="Zepeda V."/>
            <person name="Dassa B."/>
            <person name="Borovok I."/>
            <person name="Lamed R."/>
            <person name="Bayer E.A."/>
            <person name="Cate J.H."/>
        </authorList>
    </citation>
    <scope>NUCLEOTIDE SEQUENCE [LARGE SCALE GENOMIC DNA]</scope>
    <source>
        <strain evidence="1 2">C7</strain>
    </source>
</reference>
<proteinExistence type="predicted"/>
<accession>U4QZ87</accession>
<dbReference type="STRING" id="1330534.L323_14195"/>
<dbReference type="EMBL" id="ATAY01000069">
    <property type="protein sequence ID" value="EPR10262.1"/>
    <property type="molecule type" value="Genomic_DNA"/>
</dbReference>
<dbReference type="PATRIC" id="fig|1330534.3.peg.2813"/>
<dbReference type="Proteomes" id="UP000016860">
    <property type="component" value="Unassembled WGS sequence"/>
</dbReference>
<comment type="caution">
    <text evidence="1">The sequence shown here is derived from an EMBL/GenBank/DDBJ whole genome shotgun (WGS) entry which is preliminary data.</text>
</comment>
<name>U4QZ87_9FIRM</name>
<sequence length="51" mass="5679">MACGEKKKSAIKKWKVGDILLFILVQVETQVIISEIPLSTAVFNNFELPTS</sequence>
<evidence type="ECO:0000313" key="2">
    <source>
        <dbReference type="Proteomes" id="UP000016860"/>
    </source>
</evidence>